<name>A0AAN9G2X8_9CAEN</name>
<dbReference type="InterPro" id="IPR001611">
    <property type="entry name" value="Leu-rich_rpt"/>
</dbReference>
<evidence type="ECO:0000256" key="3">
    <source>
        <dbReference type="SAM" id="MobiDB-lite"/>
    </source>
</evidence>
<gene>
    <name evidence="4" type="ORF">V1264_007183</name>
</gene>
<dbReference type="EMBL" id="JBAMIC010000019">
    <property type="protein sequence ID" value="KAK7093423.1"/>
    <property type="molecule type" value="Genomic_DNA"/>
</dbReference>
<feature type="region of interest" description="Disordered" evidence="3">
    <location>
        <begin position="1"/>
        <end position="28"/>
    </location>
</feature>
<reference evidence="4 5" key="1">
    <citation type="submission" date="2024-02" db="EMBL/GenBank/DDBJ databases">
        <title>Chromosome-scale genome assembly of the rough periwinkle Littorina saxatilis.</title>
        <authorList>
            <person name="De Jode A."/>
            <person name="Faria R."/>
            <person name="Formenti G."/>
            <person name="Sims Y."/>
            <person name="Smith T.P."/>
            <person name="Tracey A."/>
            <person name="Wood J.M.D."/>
            <person name="Zagrodzka Z.B."/>
            <person name="Johannesson K."/>
            <person name="Butlin R.K."/>
            <person name="Leder E.H."/>
        </authorList>
    </citation>
    <scope>NUCLEOTIDE SEQUENCE [LARGE SCALE GENOMIC DNA]</scope>
    <source>
        <strain evidence="4">Snail1</strain>
        <tissue evidence="4">Muscle</tissue>
    </source>
</reference>
<evidence type="ECO:0000313" key="4">
    <source>
        <dbReference type="EMBL" id="KAK7093423.1"/>
    </source>
</evidence>
<keyword evidence="2" id="KW-0677">Repeat</keyword>
<keyword evidence="1" id="KW-0433">Leucine-rich repeat</keyword>
<dbReference type="SUPFAM" id="SSF52058">
    <property type="entry name" value="L domain-like"/>
    <property type="match status" value="1"/>
</dbReference>
<dbReference type="PANTHER" id="PTHR18849:SF4">
    <property type="entry name" value="GENE 29133-RELATED"/>
    <property type="match status" value="1"/>
</dbReference>
<dbReference type="AlphaFoldDB" id="A0AAN9G2X8"/>
<comment type="caution">
    <text evidence="4">The sequence shown here is derived from an EMBL/GenBank/DDBJ whole genome shotgun (WGS) entry which is preliminary data.</text>
</comment>
<protein>
    <recommendedName>
        <fullName evidence="6">Leucine-rich repeat-containing protein 51</fullName>
    </recommendedName>
</protein>
<evidence type="ECO:0000256" key="1">
    <source>
        <dbReference type="ARBA" id="ARBA00022614"/>
    </source>
</evidence>
<dbReference type="Proteomes" id="UP001374579">
    <property type="component" value="Unassembled WGS sequence"/>
</dbReference>
<evidence type="ECO:0008006" key="6">
    <source>
        <dbReference type="Google" id="ProtNLM"/>
    </source>
</evidence>
<dbReference type="PROSITE" id="PS51450">
    <property type="entry name" value="LRR"/>
    <property type="match status" value="1"/>
</dbReference>
<evidence type="ECO:0000313" key="5">
    <source>
        <dbReference type="Proteomes" id="UP001374579"/>
    </source>
</evidence>
<sequence>MSEPDRISQLSGLVQTSDSTGGSSDMTGSSLAVIQFKPPPEPTRQITASSAQLPSRKFQFSVWHDLRSTNVHGPQLKAPRVRRGPAEKEKAFYLMVDEQNNKIHHDLQGRQRNTHRDTLEDWETAQLANFPCQDLQHRYQTTNSDRILDRLRLAAFVNLRDNALLDLSSYNFSNCEYLNLDDNYLTSFKKLPTLKKVRHLTMKDNDIASFTGLDRLRNWPLEELFLIGNPISFQMGYRQKVFAVLPGLKFLDGVAKQEEDMEELPPDRQQSSCVVS</sequence>
<evidence type="ECO:0000256" key="2">
    <source>
        <dbReference type="ARBA" id="ARBA00022737"/>
    </source>
</evidence>
<dbReference type="PANTHER" id="PTHR18849">
    <property type="entry name" value="LEUCINE RICH REPEAT PROTEIN"/>
    <property type="match status" value="1"/>
</dbReference>
<keyword evidence="5" id="KW-1185">Reference proteome</keyword>
<accession>A0AAN9G2X8</accession>
<organism evidence="4 5">
    <name type="scientific">Littorina saxatilis</name>
    <dbReference type="NCBI Taxonomy" id="31220"/>
    <lineage>
        <taxon>Eukaryota</taxon>
        <taxon>Metazoa</taxon>
        <taxon>Spiralia</taxon>
        <taxon>Lophotrochozoa</taxon>
        <taxon>Mollusca</taxon>
        <taxon>Gastropoda</taxon>
        <taxon>Caenogastropoda</taxon>
        <taxon>Littorinimorpha</taxon>
        <taxon>Littorinoidea</taxon>
        <taxon>Littorinidae</taxon>
        <taxon>Littorina</taxon>
    </lineage>
</organism>
<dbReference type="InterPro" id="IPR032675">
    <property type="entry name" value="LRR_dom_sf"/>
</dbReference>
<feature type="compositionally biased region" description="Low complexity" evidence="3">
    <location>
        <begin position="16"/>
        <end position="28"/>
    </location>
</feature>
<dbReference type="Gene3D" id="3.80.10.10">
    <property type="entry name" value="Ribonuclease Inhibitor"/>
    <property type="match status" value="1"/>
</dbReference>
<proteinExistence type="predicted"/>